<dbReference type="GO" id="GO:0005524">
    <property type="term" value="F:ATP binding"/>
    <property type="evidence" value="ECO:0007669"/>
    <property type="project" value="UniProtKB-KW"/>
</dbReference>
<evidence type="ECO:0000256" key="5">
    <source>
        <dbReference type="ARBA" id="ARBA00022679"/>
    </source>
</evidence>
<feature type="domain" description="Histidine kinase" evidence="10">
    <location>
        <begin position="232"/>
        <end position="432"/>
    </location>
</feature>
<keyword evidence="13" id="KW-1185">Reference proteome</keyword>
<dbReference type="Gene3D" id="1.10.287.130">
    <property type="match status" value="1"/>
</dbReference>
<reference evidence="12 13" key="1">
    <citation type="submission" date="2019-01" db="EMBL/GenBank/DDBJ databases">
        <authorList>
            <person name="Chen W.-M."/>
        </authorList>
    </citation>
    <scope>NUCLEOTIDE SEQUENCE [LARGE SCALE GENOMIC DNA]</scope>
    <source>
        <strain evidence="12 13">FSY-9</strain>
    </source>
</reference>
<comment type="catalytic activity">
    <reaction evidence="1">
        <text>ATP + protein L-histidine = ADP + protein N-phospho-L-histidine.</text>
        <dbReference type="EC" id="2.7.13.3"/>
    </reaction>
</comment>
<protein>
    <recommendedName>
        <fullName evidence="3">histidine kinase</fullName>
        <ecNumber evidence="3">2.7.13.3</ecNumber>
    </recommendedName>
</protein>
<dbReference type="InterPro" id="IPR005467">
    <property type="entry name" value="His_kinase_dom"/>
</dbReference>
<dbReference type="OrthoDB" id="9804645at2"/>
<dbReference type="SUPFAM" id="SSF55874">
    <property type="entry name" value="ATPase domain of HSP90 chaperone/DNA topoisomerase II/histidine kinase"/>
    <property type="match status" value="1"/>
</dbReference>
<proteinExistence type="predicted"/>
<dbReference type="PRINTS" id="PR00344">
    <property type="entry name" value="BCTRLSENSOR"/>
</dbReference>
<dbReference type="InterPro" id="IPR036097">
    <property type="entry name" value="HisK_dim/P_sf"/>
</dbReference>
<evidence type="ECO:0000256" key="4">
    <source>
        <dbReference type="ARBA" id="ARBA00022553"/>
    </source>
</evidence>
<dbReference type="InterPro" id="IPR003594">
    <property type="entry name" value="HATPase_dom"/>
</dbReference>
<accession>A0A437N0U9</accession>
<keyword evidence="4" id="KW-0597">Phosphoprotein</keyword>
<comment type="caution">
    <text evidence="12">The sequence shown here is derived from an EMBL/GenBank/DDBJ whole genome shotgun (WGS) entry which is preliminary data.</text>
</comment>
<dbReference type="EC" id="2.7.13.3" evidence="3"/>
<evidence type="ECO:0000256" key="9">
    <source>
        <dbReference type="SAM" id="Phobius"/>
    </source>
</evidence>
<dbReference type="SMART" id="SM00304">
    <property type="entry name" value="HAMP"/>
    <property type="match status" value="1"/>
</dbReference>
<evidence type="ECO:0000313" key="12">
    <source>
        <dbReference type="EMBL" id="RVU03555.1"/>
    </source>
</evidence>
<evidence type="ECO:0000256" key="2">
    <source>
        <dbReference type="ARBA" id="ARBA00004370"/>
    </source>
</evidence>
<dbReference type="InterPro" id="IPR003660">
    <property type="entry name" value="HAMP_dom"/>
</dbReference>
<keyword evidence="5" id="KW-0808">Transferase</keyword>
<evidence type="ECO:0000256" key="1">
    <source>
        <dbReference type="ARBA" id="ARBA00000085"/>
    </source>
</evidence>
<dbReference type="SMART" id="SM00387">
    <property type="entry name" value="HATPase_c"/>
    <property type="match status" value="1"/>
</dbReference>
<dbReference type="InterPro" id="IPR004358">
    <property type="entry name" value="Sig_transdc_His_kin-like_C"/>
</dbReference>
<sequence>MRRWGLPARVLAILAVVMLLDFGANALLFQRANDFALQEEQAARLAESLTTAIKLLEAEAPQDRARLAQEMTSPALSLRWAPHDERPVASLDLAGLQRQLVQYQPSLARNGLQLHLAPIRLSHGLVGTLVLADGSVVTFSSHTQDTWPLKAGHVLRMLLPTAALAPLAWLLVFASLRPLRKLVRASRHVGTPHARPLEETGPVEVQALIRAFNAMQRRIDDLLDANTQTVLAIGHDLRTPLARMQLRLDALEMEEEDRIALDADISEMRDLFTSLQSFVDADAADAAKERVDVAIMAQTLVESAEDRGFAAEYRGPNTMPIVARSLSLRRALSNLVENALHYAGDVQVIITSSPREVVIRVEDSGPGIPEESLGKVLQPFIRLDAARKRDTAGMGLGLAIVDRAIRAEGGILDLSNRPEGGLCATIRLPIIALPAKTG</sequence>
<name>A0A437N0U9_9SPHN</name>
<keyword evidence="9" id="KW-1133">Transmembrane helix</keyword>
<dbReference type="Pfam" id="PF02518">
    <property type="entry name" value="HATPase_c"/>
    <property type="match status" value="1"/>
</dbReference>
<dbReference type="InterPro" id="IPR050980">
    <property type="entry name" value="2C_sensor_his_kinase"/>
</dbReference>
<keyword evidence="9" id="KW-0812">Transmembrane</keyword>
<keyword evidence="6" id="KW-0547">Nucleotide-binding</keyword>
<evidence type="ECO:0000256" key="6">
    <source>
        <dbReference type="ARBA" id="ARBA00022741"/>
    </source>
</evidence>
<dbReference type="AlphaFoldDB" id="A0A437N0U9"/>
<feature type="domain" description="HAMP" evidence="11">
    <location>
        <begin position="173"/>
        <end position="224"/>
    </location>
</feature>
<dbReference type="EMBL" id="SACO01000014">
    <property type="protein sequence ID" value="RVU03555.1"/>
    <property type="molecule type" value="Genomic_DNA"/>
</dbReference>
<comment type="subcellular location">
    <subcellularLocation>
        <location evidence="2">Membrane</location>
    </subcellularLocation>
</comment>
<dbReference type="Proteomes" id="UP000282837">
    <property type="component" value="Unassembled WGS sequence"/>
</dbReference>
<keyword evidence="9" id="KW-0472">Membrane</keyword>
<dbReference type="Gene3D" id="3.30.565.10">
    <property type="entry name" value="Histidine kinase-like ATPase, C-terminal domain"/>
    <property type="match status" value="1"/>
</dbReference>
<dbReference type="SUPFAM" id="SSF47384">
    <property type="entry name" value="Homodimeric domain of signal transducing histidine kinase"/>
    <property type="match status" value="1"/>
</dbReference>
<evidence type="ECO:0000313" key="13">
    <source>
        <dbReference type="Proteomes" id="UP000282837"/>
    </source>
</evidence>
<evidence type="ECO:0000256" key="8">
    <source>
        <dbReference type="ARBA" id="ARBA00022840"/>
    </source>
</evidence>
<organism evidence="12 13">
    <name type="scientific">Novosphingobium umbonatum</name>
    <dbReference type="NCBI Taxonomy" id="1908524"/>
    <lineage>
        <taxon>Bacteria</taxon>
        <taxon>Pseudomonadati</taxon>
        <taxon>Pseudomonadota</taxon>
        <taxon>Alphaproteobacteria</taxon>
        <taxon>Sphingomonadales</taxon>
        <taxon>Sphingomonadaceae</taxon>
        <taxon>Novosphingobium</taxon>
    </lineage>
</organism>
<dbReference type="InterPro" id="IPR036890">
    <property type="entry name" value="HATPase_C_sf"/>
</dbReference>
<dbReference type="PANTHER" id="PTHR44936">
    <property type="entry name" value="SENSOR PROTEIN CREC"/>
    <property type="match status" value="1"/>
</dbReference>
<keyword evidence="8" id="KW-0067">ATP-binding</keyword>
<evidence type="ECO:0000256" key="7">
    <source>
        <dbReference type="ARBA" id="ARBA00022777"/>
    </source>
</evidence>
<dbReference type="PROSITE" id="PS50885">
    <property type="entry name" value="HAMP"/>
    <property type="match status" value="1"/>
</dbReference>
<gene>
    <name evidence="12" type="ORF">EOE18_15440</name>
</gene>
<dbReference type="PANTHER" id="PTHR44936:SF10">
    <property type="entry name" value="SENSOR PROTEIN RSTB"/>
    <property type="match status" value="1"/>
</dbReference>
<dbReference type="PROSITE" id="PS50109">
    <property type="entry name" value="HIS_KIN"/>
    <property type="match status" value="1"/>
</dbReference>
<keyword evidence="7" id="KW-0418">Kinase</keyword>
<evidence type="ECO:0000259" key="11">
    <source>
        <dbReference type="PROSITE" id="PS50885"/>
    </source>
</evidence>
<evidence type="ECO:0000259" key="10">
    <source>
        <dbReference type="PROSITE" id="PS50109"/>
    </source>
</evidence>
<dbReference type="Pfam" id="PF00672">
    <property type="entry name" value="HAMP"/>
    <property type="match status" value="1"/>
</dbReference>
<feature type="transmembrane region" description="Helical" evidence="9">
    <location>
        <begin position="157"/>
        <end position="176"/>
    </location>
</feature>
<dbReference type="GO" id="GO:0000155">
    <property type="term" value="F:phosphorelay sensor kinase activity"/>
    <property type="evidence" value="ECO:0007669"/>
    <property type="project" value="InterPro"/>
</dbReference>
<evidence type="ECO:0000256" key="3">
    <source>
        <dbReference type="ARBA" id="ARBA00012438"/>
    </source>
</evidence>
<dbReference type="GO" id="GO:0005886">
    <property type="term" value="C:plasma membrane"/>
    <property type="evidence" value="ECO:0007669"/>
    <property type="project" value="TreeGrafter"/>
</dbReference>
<dbReference type="CDD" id="cd06225">
    <property type="entry name" value="HAMP"/>
    <property type="match status" value="1"/>
</dbReference>